<dbReference type="InterPro" id="IPR011033">
    <property type="entry name" value="PRC_barrel-like_sf"/>
</dbReference>
<dbReference type="PANTHER" id="PTHR11952:SF10">
    <property type="entry name" value="16S RRNA PROCESSING PROTEIN RIMM FAMILY"/>
    <property type="match status" value="1"/>
</dbReference>
<gene>
    <name evidence="4" type="ORF">QJS04_geneDACA024338</name>
</gene>
<dbReference type="FunFam" id="2.30.30.240:FF:000002">
    <property type="entry name" value="Ribosome maturation factor rimM"/>
    <property type="match status" value="1"/>
</dbReference>
<evidence type="ECO:0000313" key="4">
    <source>
        <dbReference type="EMBL" id="KAK1258735.1"/>
    </source>
</evidence>
<dbReference type="HAMAP" id="MF_00014">
    <property type="entry name" value="Ribosome_mat_RimM"/>
    <property type="match status" value="1"/>
</dbReference>
<feature type="domain" description="Ribosome maturation factor RimM PRC barrel" evidence="3">
    <location>
        <begin position="166"/>
        <end position="251"/>
    </location>
</feature>
<dbReference type="InterPro" id="IPR039741">
    <property type="entry name" value="UDP-sugar_pyrophosphorylase"/>
</dbReference>
<dbReference type="GO" id="GO:0006364">
    <property type="term" value="P:rRNA processing"/>
    <property type="evidence" value="ECO:0007669"/>
    <property type="project" value="InterPro"/>
</dbReference>
<evidence type="ECO:0008006" key="6">
    <source>
        <dbReference type="Google" id="ProtNLM"/>
    </source>
</evidence>
<dbReference type="Gene3D" id="2.40.30.60">
    <property type="entry name" value="RimM"/>
    <property type="match status" value="1"/>
</dbReference>
<evidence type="ECO:0000259" key="3">
    <source>
        <dbReference type="Pfam" id="PF24986"/>
    </source>
</evidence>
<dbReference type="Gene3D" id="2.30.30.240">
    <property type="entry name" value="PRC-barrel domain"/>
    <property type="match status" value="1"/>
</dbReference>
<dbReference type="Gene3D" id="3.90.550.10">
    <property type="entry name" value="Spore Coat Polysaccharide Biosynthesis Protein SpsA, Chain A"/>
    <property type="match status" value="1"/>
</dbReference>
<feature type="coiled-coil region" evidence="1">
    <location>
        <begin position="251"/>
        <end position="278"/>
    </location>
</feature>
<dbReference type="Pfam" id="PF24986">
    <property type="entry name" value="PRC_RimM"/>
    <property type="match status" value="1"/>
</dbReference>
<keyword evidence="1" id="KW-0175">Coiled coil</keyword>
<proteinExistence type="inferred from homology"/>
<dbReference type="AlphaFoldDB" id="A0AAV9A3G6"/>
<dbReference type="InterPro" id="IPR036976">
    <property type="entry name" value="RimM_N_sf"/>
</dbReference>
<dbReference type="InterPro" id="IPR009000">
    <property type="entry name" value="Transl_B-barrel_sf"/>
</dbReference>
<dbReference type="EMBL" id="JAUJYN010000013">
    <property type="protein sequence ID" value="KAK1258735.1"/>
    <property type="molecule type" value="Genomic_DNA"/>
</dbReference>
<keyword evidence="5" id="KW-1185">Reference proteome</keyword>
<dbReference type="NCBIfam" id="TIGR02273">
    <property type="entry name" value="16S_RimM"/>
    <property type="match status" value="1"/>
</dbReference>
<dbReference type="InterPro" id="IPR029044">
    <property type="entry name" value="Nucleotide-diphossugar_trans"/>
</dbReference>
<evidence type="ECO:0000259" key="2">
    <source>
        <dbReference type="Pfam" id="PF01782"/>
    </source>
</evidence>
<dbReference type="InterPro" id="IPR002676">
    <property type="entry name" value="RimM_N"/>
</dbReference>
<dbReference type="Proteomes" id="UP001179952">
    <property type="component" value="Unassembled WGS sequence"/>
</dbReference>
<reference evidence="4" key="2">
    <citation type="submission" date="2023-06" db="EMBL/GenBank/DDBJ databases">
        <authorList>
            <person name="Ma L."/>
            <person name="Liu K.-W."/>
            <person name="Li Z."/>
            <person name="Hsiao Y.-Y."/>
            <person name="Qi Y."/>
            <person name="Fu T."/>
            <person name="Tang G."/>
            <person name="Zhang D."/>
            <person name="Sun W.-H."/>
            <person name="Liu D.-K."/>
            <person name="Li Y."/>
            <person name="Chen G.-Z."/>
            <person name="Liu X.-D."/>
            <person name="Liao X.-Y."/>
            <person name="Jiang Y.-T."/>
            <person name="Yu X."/>
            <person name="Hao Y."/>
            <person name="Huang J."/>
            <person name="Zhao X.-W."/>
            <person name="Ke S."/>
            <person name="Chen Y.-Y."/>
            <person name="Wu W.-L."/>
            <person name="Hsu J.-L."/>
            <person name="Lin Y.-F."/>
            <person name="Huang M.-D."/>
            <person name="Li C.-Y."/>
            <person name="Huang L."/>
            <person name="Wang Z.-W."/>
            <person name="Zhao X."/>
            <person name="Zhong W.-Y."/>
            <person name="Peng D.-H."/>
            <person name="Ahmad S."/>
            <person name="Lan S."/>
            <person name="Zhang J.-S."/>
            <person name="Tsai W.-C."/>
            <person name="Van De Peer Y."/>
            <person name="Liu Z.-J."/>
        </authorList>
    </citation>
    <scope>NUCLEOTIDE SEQUENCE</scope>
    <source>
        <strain evidence="4">SCP</strain>
        <tissue evidence="4">Leaves</tissue>
    </source>
</reference>
<dbReference type="SUPFAM" id="SSF50346">
    <property type="entry name" value="PRC-barrel domain"/>
    <property type="match status" value="1"/>
</dbReference>
<organism evidence="4 5">
    <name type="scientific">Acorus gramineus</name>
    <name type="common">Dwarf sweet flag</name>
    <dbReference type="NCBI Taxonomy" id="55184"/>
    <lineage>
        <taxon>Eukaryota</taxon>
        <taxon>Viridiplantae</taxon>
        <taxon>Streptophyta</taxon>
        <taxon>Embryophyta</taxon>
        <taxon>Tracheophyta</taxon>
        <taxon>Spermatophyta</taxon>
        <taxon>Magnoliopsida</taxon>
        <taxon>Liliopsida</taxon>
        <taxon>Acoraceae</taxon>
        <taxon>Acorus</taxon>
    </lineage>
</organism>
<accession>A0AAV9A3G6</accession>
<dbReference type="SUPFAM" id="SSF53448">
    <property type="entry name" value="Nucleotide-diphospho-sugar transferases"/>
    <property type="match status" value="1"/>
</dbReference>
<dbReference type="GO" id="GO:0043022">
    <property type="term" value="F:ribosome binding"/>
    <property type="evidence" value="ECO:0007669"/>
    <property type="project" value="InterPro"/>
</dbReference>
<evidence type="ECO:0000313" key="5">
    <source>
        <dbReference type="Proteomes" id="UP001179952"/>
    </source>
</evidence>
<dbReference type="InterPro" id="IPR056792">
    <property type="entry name" value="PRC_RimM"/>
</dbReference>
<evidence type="ECO:0000256" key="1">
    <source>
        <dbReference type="SAM" id="Coils"/>
    </source>
</evidence>
<comment type="caution">
    <text evidence="4">The sequence shown here is derived from an EMBL/GenBank/DDBJ whole genome shotgun (WGS) entry which is preliminary data.</text>
</comment>
<dbReference type="GO" id="GO:0005840">
    <property type="term" value="C:ribosome"/>
    <property type="evidence" value="ECO:0007669"/>
    <property type="project" value="InterPro"/>
</dbReference>
<dbReference type="Pfam" id="PF01782">
    <property type="entry name" value="RimM"/>
    <property type="match status" value="1"/>
</dbReference>
<protein>
    <recommendedName>
        <fullName evidence="6">Ribosome maturation factor RimM</fullName>
    </recommendedName>
</protein>
<sequence length="647" mass="72298">MDEIFEEVDKLVKWTENDALNMQYVGLTLEEFIEIGYISSVHGLDGELRVKATTDFPEMRFSVPGKRWLKTRVAGEETVREVELLKGRGHPGQKSWILSFGGVNSVDEVGVVGGGASGEHAGRGFCGDTAKRGIHGAEARQIVGSTLLVKRADRPELEEGEFYIPDLVGMKVFLKETGEPVGTVVDVYNSGASDLLQVMLAASNERVDGSGVVKPEAGISGPLVWVPFVEEIVPHVDMDKREMLISPPKGLLELNVRLNGTSRERRQLERKQRKKSQQHLLAAKKKLSELGQKHILQGLSFGEKAQKEFLVEQIININLKLFQHAVQSVDMPNIRFHLPEFVDGNSTTLLKNALKISHESFILYGKRDKQDKNFELRGRGLHLLSERKAAIILVVDNKNSERIGTENDLDGFGKAVSNIFLQELLGFKRFAEVEEQQVSVPLVVICPAGEIKSYQLIFSESICSCFDSQKVWFLEEVKLPVVSILNMNQDAHKILLKSPWEILQSPVGSGGVFSLLSSHNILDGLKDMGVEYIQVCNLSERSFIGHPLLFGLVSTREADIGIRIFDDHDERDFNIVLSMKYLRKLTKHTENLIFNAVLKQDSHVEQVDGEWLDIQPESPNSYHFSSSIYSSLDSCPPSNICVLQVVD</sequence>
<name>A0AAV9A3G6_ACOGR</name>
<reference evidence="4" key="1">
    <citation type="journal article" date="2023" name="Nat. Commun.">
        <title>Diploid and tetraploid genomes of Acorus and the evolution of monocots.</title>
        <authorList>
            <person name="Ma L."/>
            <person name="Liu K.W."/>
            <person name="Li Z."/>
            <person name="Hsiao Y.Y."/>
            <person name="Qi Y."/>
            <person name="Fu T."/>
            <person name="Tang G.D."/>
            <person name="Zhang D."/>
            <person name="Sun W.H."/>
            <person name="Liu D.K."/>
            <person name="Li Y."/>
            <person name="Chen G.Z."/>
            <person name="Liu X.D."/>
            <person name="Liao X.Y."/>
            <person name="Jiang Y.T."/>
            <person name="Yu X."/>
            <person name="Hao Y."/>
            <person name="Huang J."/>
            <person name="Zhao X.W."/>
            <person name="Ke S."/>
            <person name="Chen Y.Y."/>
            <person name="Wu W.L."/>
            <person name="Hsu J.L."/>
            <person name="Lin Y.F."/>
            <person name="Huang M.D."/>
            <person name="Li C.Y."/>
            <person name="Huang L."/>
            <person name="Wang Z.W."/>
            <person name="Zhao X."/>
            <person name="Zhong W.Y."/>
            <person name="Peng D.H."/>
            <person name="Ahmad S."/>
            <person name="Lan S."/>
            <person name="Zhang J.S."/>
            <person name="Tsai W.C."/>
            <person name="Van de Peer Y."/>
            <person name="Liu Z.J."/>
        </authorList>
    </citation>
    <scope>NUCLEOTIDE SEQUENCE</scope>
    <source>
        <strain evidence="4">SCP</strain>
    </source>
</reference>
<dbReference type="PANTHER" id="PTHR11952">
    <property type="entry name" value="UDP- GLUCOSE PYROPHOSPHORYLASE"/>
    <property type="match status" value="1"/>
</dbReference>
<dbReference type="GO" id="GO:0006048">
    <property type="term" value="P:UDP-N-acetylglucosamine biosynthetic process"/>
    <property type="evidence" value="ECO:0007669"/>
    <property type="project" value="TreeGrafter"/>
</dbReference>
<feature type="domain" description="RimM N-terminal" evidence="2">
    <location>
        <begin position="35"/>
        <end position="109"/>
    </location>
</feature>
<dbReference type="SUPFAM" id="SSF50447">
    <property type="entry name" value="Translation proteins"/>
    <property type="match status" value="1"/>
</dbReference>
<dbReference type="GO" id="GO:0003977">
    <property type="term" value="F:UDP-N-acetylglucosamine diphosphorylase activity"/>
    <property type="evidence" value="ECO:0007669"/>
    <property type="project" value="TreeGrafter"/>
</dbReference>
<dbReference type="InterPro" id="IPR011961">
    <property type="entry name" value="RimM"/>
</dbReference>